<keyword evidence="2" id="KW-1133">Transmembrane helix</keyword>
<evidence type="ECO:0000313" key="4">
    <source>
        <dbReference type="Proteomes" id="UP001163687"/>
    </source>
</evidence>
<dbReference type="GO" id="GO:0005886">
    <property type="term" value="C:plasma membrane"/>
    <property type="evidence" value="ECO:0007669"/>
    <property type="project" value="UniProtKB-SubCell"/>
</dbReference>
<dbReference type="RefSeq" id="WP_319951741.1">
    <property type="nucleotide sequence ID" value="NZ_AP025628.1"/>
</dbReference>
<organism evidence="3 4">
    <name type="scientific">Caldinitratiruptor microaerophilus</name>
    <dbReference type="NCBI Taxonomy" id="671077"/>
    <lineage>
        <taxon>Bacteria</taxon>
        <taxon>Bacillati</taxon>
        <taxon>Bacillota</taxon>
        <taxon>Clostridia</taxon>
        <taxon>Eubacteriales</taxon>
        <taxon>Symbiobacteriaceae</taxon>
        <taxon>Caldinitratiruptor</taxon>
    </lineage>
</organism>
<evidence type="ECO:0000256" key="1">
    <source>
        <dbReference type="PIRNR" id="PIRNR018579"/>
    </source>
</evidence>
<dbReference type="KEGG" id="cmic:caldi_18420"/>
<dbReference type="EMBL" id="AP025628">
    <property type="protein sequence ID" value="BDG60752.1"/>
    <property type="molecule type" value="Genomic_DNA"/>
</dbReference>
<dbReference type="Proteomes" id="UP001163687">
    <property type="component" value="Chromosome"/>
</dbReference>
<proteinExistence type="inferred from homology"/>
<comment type="subcellular location">
    <subcellularLocation>
        <location evidence="1">Cell membrane</location>
        <topology evidence="1">Multi-pass membrane protein</topology>
    </subcellularLocation>
</comment>
<evidence type="ECO:0000313" key="3">
    <source>
        <dbReference type="EMBL" id="BDG60752.1"/>
    </source>
</evidence>
<feature type="transmembrane region" description="Helical" evidence="2">
    <location>
        <begin position="60"/>
        <end position="79"/>
    </location>
</feature>
<sequence length="129" mass="13863">MLRLLVMVLGLAAGLVAGFLVPVVPSVSYARYLSIAVLASIDSAFGGLRAGLEGKYDQAVFLSGFFFNMVMAAGFIYVGDRLGVSDLYFAAVAAMGIRVFQNLGIIRRRLFERWGILAPSRDRGAPLGQ</sequence>
<dbReference type="Pfam" id="PF06947">
    <property type="entry name" value="DUF1290"/>
    <property type="match status" value="1"/>
</dbReference>
<evidence type="ECO:0008006" key="5">
    <source>
        <dbReference type="Google" id="ProtNLM"/>
    </source>
</evidence>
<protein>
    <recommendedName>
        <fullName evidence="5">Small basic protein</fullName>
    </recommendedName>
</protein>
<keyword evidence="4" id="KW-1185">Reference proteome</keyword>
<feature type="transmembrane region" description="Helical" evidence="2">
    <location>
        <begin position="85"/>
        <end position="106"/>
    </location>
</feature>
<dbReference type="InterPro" id="IPR009709">
    <property type="entry name" value="DUF1290"/>
</dbReference>
<keyword evidence="1 2" id="KW-0472">Membrane</keyword>
<name>A0AA35CK87_9FIRM</name>
<gene>
    <name evidence="3" type="ORF">caldi_18420</name>
</gene>
<keyword evidence="1 2" id="KW-0812">Transmembrane</keyword>
<feature type="transmembrane region" description="Helical" evidence="2">
    <location>
        <begin position="30"/>
        <end position="48"/>
    </location>
</feature>
<evidence type="ECO:0000256" key="2">
    <source>
        <dbReference type="SAM" id="Phobius"/>
    </source>
</evidence>
<reference evidence="3" key="1">
    <citation type="submission" date="2022-03" db="EMBL/GenBank/DDBJ databases">
        <title>Complete genome sequence of Caldinitratiruptor microaerophilus.</title>
        <authorList>
            <person name="Mukaiyama R."/>
            <person name="Nishiyama T."/>
            <person name="Ueda K."/>
        </authorList>
    </citation>
    <scope>NUCLEOTIDE SEQUENCE</scope>
    <source>
        <strain evidence="3">JCM 16183</strain>
    </source>
</reference>
<keyword evidence="1" id="KW-1003">Cell membrane</keyword>
<dbReference type="AlphaFoldDB" id="A0AA35CK87"/>
<comment type="similarity">
    <text evidence="1">Belongs to the sbp family.</text>
</comment>
<dbReference type="PIRSF" id="PIRSF018579">
    <property type="entry name" value="Sbp"/>
    <property type="match status" value="1"/>
</dbReference>
<accession>A0AA35CK87</accession>